<feature type="compositionally biased region" description="Low complexity" evidence="9">
    <location>
        <begin position="948"/>
        <end position="966"/>
    </location>
</feature>
<evidence type="ECO:0000313" key="13">
    <source>
        <dbReference type="EMBL" id="OCT83927.1"/>
    </source>
</evidence>
<comment type="caution">
    <text evidence="8">Lacks conserved residue(s) required for the propagation of feature annotation.</text>
</comment>
<dbReference type="Pfam" id="PF08742">
    <property type="entry name" value="C8"/>
    <property type="match status" value="2"/>
</dbReference>
<dbReference type="SMART" id="SM00215">
    <property type="entry name" value="VWC_out"/>
    <property type="match status" value="2"/>
</dbReference>
<feature type="domain" description="VWFD" evidence="12">
    <location>
        <begin position="96"/>
        <end position="266"/>
    </location>
</feature>
<feature type="compositionally biased region" description="Low complexity" evidence="9">
    <location>
        <begin position="1581"/>
        <end position="1594"/>
    </location>
</feature>
<dbReference type="Pfam" id="PF25962">
    <property type="entry name" value="TIL_OTOGL_Mucin"/>
    <property type="match status" value="1"/>
</dbReference>
<feature type="domain" description="VWFC" evidence="11">
    <location>
        <begin position="2830"/>
        <end position="2899"/>
    </location>
</feature>
<evidence type="ECO:0000256" key="7">
    <source>
        <dbReference type="ARBA" id="ARBA00023180"/>
    </source>
</evidence>
<feature type="region of interest" description="Disordered" evidence="9">
    <location>
        <begin position="1973"/>
        <end position="2034"/>
    </location>
</feature>
<feature type="compositionally biased region" description="Polar residues" evidence="9">
    <location>
        <begin position="1033"/>
        <end position="1044"/>
    </location>
</feature>
<dbReference type="Proteomes" id="UP000694892">
    <property type="component" value="Chromosome 4L"/>
</dbReference>
<feature type="compositionally biased region" description="Polar residues" evidence="9">
    <location>
        <begin position="3210"/>
        <end position="3254"/>
    </location>
</feature>
<dbReference type="PANTHER" id="PTHR11339:SF400">
    <property type="entry name" value="MUCIN-5AC ISOFORM X1"/>
    <property type="match status" value="1"/>
</dbReference>
<dbReference type="PANTHER" id="PTHR11339">
    <property type="entry name" value="EXTRACELLULAR MATRIX GLYCOPROTEIN RELATED"/>
    <property type="match status" value="1"/>
</dbReference>
<dbReference type="GO" id="GO:0031012">
    <property type="term" value="C:extracellular matrix"/>
    <property type="evidence" value="ECO:0007669"/>
    <property type="project" value="TreeGrafter"/>
</dbReference>
<evidence type="ECO:0000256" key="4">
    <source>
        <dbReference type="ARBA" id="ARBA00022737"/>
    </source>
</evidence>
<dbReference type="InterPro" id="IPR050780">
    <property type="entry name" value="Mucin_vWF_Thrombospondin_sf"/>
</dbReference>
<feature type="compositionally biased region" description="Polar residues" evidence="9">
    <location>
        <begin position="1865"/>
        <end position="1915"/>
    </location>
</feature>
<dbReference type="Pfam" id="PF13330">
    <property type="entry name" value="Mucin2_WxxW"/>
    <property type="match status" value="3"/>
</dbReference>
<evidence type="ECO:0000256" key="8">
    <source>
        <dbReference type="PROSITE-ProRule" id="PRU00039"/>
    </source>
</evidence>
<proteinExistence type="predicted"/>
<feature type="region of interest" description="Disordered" evidence="9">
    <location>
        <begin position="1448"/>
        <end position="1915"/>
    </location>
</feature>
<feature type="compositionally biased region" description="Basic and acidic residues" evidence="9">
    <location>
        <begin position="1657"/>
        <end position="1668"/>
    </location>
</feature>
<protein>
    <recommendedName>
        <fullName evidence="15">Mucin-5AC</fullName>
    </recommendedName>
</protein>
<feature type="compositionally biased region" description="Low complexity" evidence="9">
    <location>
        <begin position="1762"/>
        <end position="1775"/>
    </location>
</feature>
<feature type="compositionally biased region" description="Polar residues" evidence="9">
    <location>
        <begin position="1670"/>
        <end position="1693"/>
    </location>
</feature>
<dbReference type="InterPro" id="IPR002919">
    <property type="entry name" value="TIL_dom"/>
</dbReference>
<dbReference type="PROSITE" id="PS01185">
    <property type="entry name" value="CTCK_1"/>
    <property type="match status" value="1"/>
</dbReference>
<evidence type="ECO:0000256" key="6">
    <source>
        <dbReference type="ARBA" id="ARBA00023157"/>
    </source>
</evidence>
<feature type="compositionally biased region" description="Polar residues" evidence="9">
    <location>
        <begin position="1563"/>
        <end position="1577"/>
    </location>
</feature>
<feature type="compositionally biased region" description="Polar residues" evidence="9">
    <location>
        <begin position="1611"/>
        <end position="1629"/>
    </location>
</feature>
<name>A0A974HMU5_XENLA</name>
<comment type="subcellular location">
    <subcellularLocation>
        <location evidence="1">Secreted</location>
    </subcellularLocation>
</comment>
<feature type="compositionally biased region" description="Basic and acidic residues" evidence="9">
    <location>
        <begin position="3072"/>
        <end position="3096"/>
    </location>
</feature>
<feature type="region of interest" description="Disordered" evidence="9">
    <location>
        <begin position="882"/>
        <end position="1044"/>
    </location>
</feature>
<feature type="domain" description="CTCK" evidence="10">
    <location>
        <begin position="2973"/>
        <end position="3067"/>
    </location>
</feature>
<keyword evidence="2" id="KW-0964">Secreted</keyword>
<dbReference type="PROSITE" id="PS01208">
    <property type="entry name" value="VWFC_1"/>
    <property type="match status" value="1"/>
</dbReference>
<feature type="compositionally biased region" description="Polar residues" evidence="9">
    <location>
        <begin position="1150"/>
        <end position="1163"/>
    </location>
</feature>
<dbReference type="PROSITE" id="PS50184">
    <property type="entry name" value="VWFC_2"/>
    <property type="match status" value="2"/>
</dbReference>
<dbReference type="CDD" id="cd19941">
    <property type="entry name" value="TIL"/>
    <property type="match status" value="2"/>
</dbReference>
<evidence type="ECO:0000256" key="2">
    <source>
        <dbReference type="ARBA" id="ARBA00022525"/>
    </source>
</evidence>
<feature type="compositionally biased region" description="Basic and acidic residues" evidence="9">
    <location>
        <begin position="3106"/>
        <end position="3160"/>
    </location>
</feature>
<feature type="compositionally biased region" description="Low complexity" evidence="9">
    <location>
        <begin position="1697"/>
        <end position="1718"/>
    </location>
</feature>
<gene>
    <name evidence="13" type="ORF">XELAEV_18022066mg</name>
</gene>
<feature type="compositionally biased region" description="Basic and acidic residues" evidence="9">
    <location>
        <begin position="899"/>
        <end position="910"/>
    </location>
</feature>
<evidence type="ECO:0000256" key="9">
    <source>
        <dbReference type="SAM" id="MobiDB-lite"/>
    </source>
</evidence>
<dbReference type="OMA" id="GYDICEN"/>
<feature type="compositionally biased region" description="Basic and acidic residues" evidence="9">
    <location>
        <begin position="1474"/>
        <end position="1492"/>
    </location>
</feature>
<feature type="compositionally biased region" description="Low complexity" evidence="9">
    <location>
        <begin position="1630"/>
        <end position="1643"/>
    </location>
</feature>
<feature type="compositionally biased region" description="Polar residues" evidence="9">
    <location>
        <begin position="976"/>
        <end position="1020"/>
    </location>
</feature>
<accession>A0A974HMU5</accession>
<feature type="compositionally biased region" description="Polar residues" evidence="9">
    <location>
        <begin position="1094"/>
        <end position="1126"/>
    </location>
</feature>
<dbReference type="SMART" id="SM00041">
    <property type="entry name" value="CT"/>
    <property type="match status" value="1"/>
</dbReference>
<feature type="region of interest" description="Disordered" evidence="9">
    <location>
        <begin position="3210"/>
        <end position="3315"/>
    </location>
</feature>
<dbReference type="SUPFAM" id="SSF57567">
    <property type="entry name" value="Serine protease inhibitors"/>
    <property type="match status" value="2"/>
</dbReference>
<feature type="region of interest" description="Disordered" evidence="9">
    <location>
        <begin position="2075"/>
        <end position="2099"/>
    </location>
</feature>
<dbReference type="EMBL" id="CM004472">
    <property type="protein sequence ID" value="OCT83927.1"/>
    <property type="molecule type" value="Genomic_DNA"/>
</dbReference>
<feature type="region of interest" description="Disordered" evidence="9">
    <location>
        <begin position="683"/>
        <end position="719"/>
    </location>
</feature>
<feature type="compositionally biased region" description="Low complexity" evidence="9">
    <location>
        <begin position="1327"/>
        <end position="1348"/>
    </location>
</feature>
<dbReference type="InterPro" id="IPR036084">
    <property type="entry name" value="Ser_inhib-like_sf"/>
</dbReference>
<feature type="compositionally biased region" description="Low complexity" evidence="9">
    <location>
        <begin position="689"/>
        <end position="719"/>
    </location>
</feature>
<evidence type="ECO:0008006" key="15">
    <source>
        <dbReference type="Google" id="ProtNLM"/>
    </source>
</evidence>
<keyword evidence="4" id="KW-0677">Repeat</keyword>
<feature type="compositionally biased region" description="Polar residues" evidence="9">
    <location>
        <begin position="1644"/>
        <end position="1654"/>
    </location>
</feature>
<organism evidence="13 14">
    <name type="scientific">Xenopus laevis</name>
    <name type="common">African clawed frog</name>
    <dbReference type="NCBI Taxonomy" id="8355"/>
    <lineage>
        <taxon>Eukaryota</taxon>
        <taxon>Metazoa</taxon>
        <taxon>Chordata</taxon>
        <taxon>Craniata</taxon>
        <taxon>Vertebrata</taxon>
        <taxon>Euteleostomi</taxon>
        <taxon>Amphibia</taxon>
        <taxon>Batrachia</taxon>
        <taxon>Anura</taxon>
        <taxon>Pipoidea</taxon>
        <taxon>Pipidae</taxon>
        <taxon>Xenopodinae</taxon>
        <taxon>Xenopus</taxon>
        <taxon>Xenopus</taxon>
    </lineage>
</organism>
<feature type="compositionally biased region" description="Polar residues" evidence="9">
    <location>
        <begin position="1973"/>
        <end position="1993"/>
    </location>
</feature>
<evidence type="ECO:0000259" key="12">
    <source>
        <dbReference type="PROSITE" id="PS51233"/>
    </source>
</evidence>
<feature type="compositionally biased region" description="Low complexity" evidence="9">
    <location>
        <begin position="1127"/>
        <end position="1136"/>
    </location>
</feature>
<dbReference type="SMART" id="SM00832">
    <property type="entry name" value="C8"/>
    <property type="match status" value="2"/>
</dbReference>
<dbReference type="SMART" id="SM00216">
    <property type="entry name" value="VWD"/>
    <property type="match status" value="2"/>
</dbReference>
<feature type="compositionally biased region" description="Low complexity" evidence="9">
    <location>
        <begin position="2023"/>
        <end position="2034"/>
    </location>
</feature>
<feature type="compositionally biased region" description="Polar residues" evidence="9">
    <location>
        <begin position="1728"/>
        <end position="1755"/>
    </location>
</feature>
<feature type="region of interest" description="Disordered" evidence="9">
    <location>
        <begin position="1327"/>
        <end position="1372"/>
    </location>
</feature>
<dbReference type="GO" id="GO:0005615">
    <property type="term" value="C:extracellular space"/>
    <property type="evidence" value="ECO:0007669"/>
    <property type="project" value="TreeGrafter"/>
</dbReference>
<dbReference type="InterPro" id="IPR014853">
    <property type="entry name" value="VWF/SSPO/ZAN-like_Cys-rich_dom"/>
</dbReference>
<dbReference type="InterPro" id="IPR058753">
    <property type="entry name" value="TIL_OTOGL_Mucin"/>
</dbReference>
<feature type="domain" description="VWFD" evidence="12">
    <location>
        <begin position="2323"/>
        <end position="2506"/>
    </location>
</feature>
<feature type="compositionally biased region" description="Basic and acidic residues" evidence="9">
    <location>
        <begin position="1021"/>
        <end position="1032"/>
    </location>
</feature>
<feature type="compositionally biased region" description="Basic and acidic residues" evidence="9">
    <location>
        <begin position="1137"/>
        <end position="1148"/>
    </location>
</feature>
<evidence type="ECO:0000256" key="1">
    <source>
        <dbReference type="ARBA" id="ARBA00004613"/>
    </source>
</evidence>
<feature type="compositionally biased region" description="Basic and acidic residues" evidence="9">
    <location>
        <begin position="1994"/>
        <end position="2021"/>
    </location>
</feature>
<feature type="compositionally biased region" description="Low complexity" evidence="9">
    <location>
        <begin position="1526"/>
        <end position="1537"/>
    </location>
</feature>
<feature type="compositionally biased region" description="Low complexity" evidence="9">
    <location>
        <begin position="1071"/>
        <end position="1083"/>
    </location>
</feature>
<feature type="region of interest" description="Disordered" evidence="9">
    <location>
        <begin position="1058"/>
        <end position="1163"/>
    </location>
</feature>
<feature type="compositionally biased region" description="Low complexity" evidence="9">
    <location>
        <begin position="3161"/>
        <end position="3175"/>
    </location>
</feature>
<reference evidence="14" key="1">
    <citation type="journal article" date="2016" name="Nature">
        <title>Genome evolution in the allotetraploid frog Xenopus laevis.</title>
        <authorList>
            <person name="Session A.M."/>
            <person name="Uno Y."/>
            <person name="Kwon T."/>
            <person name="Chapman J.A."/>
            <person name="Toyoda A."/>
            <person name="Takahashi S."/>
            <person name="Fukui A."/>
            <person name="Hikosaka A."/>
            <person name="Suzuki A."/>
            <person name="Kondo M."/>
            <person name="van Heeringen S.J."/>
            <person name="Quigley I."/>
            <person name="Heinz S."/>
            <person name="Ogino H."/>
            <person name="Ochi H."/>
            <person name="Hellsten U."/>
            <person name="Lyons J.B."/>
            <person name="Simakov O."/>
            <person name="Putnam N."/>
            <person name="Stites J."/>
            <person name="Kuroki Y."/>
            <person name="Tanaka T."/>
            <person name="Michiue T."/>
            <person name="Watanabe M."/>
            <person name="Bogdanovic O."/>
            <person name="Lister R."/>
            <person name="Georgiou G."/>
            <person name="Paranjpe S.S."/>
            <person name="van Kruijsbergen I."/>
            <person name="Shu S."/>
            <person name="Carlson J."/>
            <person name="Kinoshita T."/>
            <person name="Ohta Y."/>
            <person name="Mawaribuchi S."/>
            <person name="Jenkins J."/>
            <person name="Grimwood J."/>
            <person name="Schmutz J."/>
            <person name="Mitros T."/>
            <person name="Mozaffari S.V."/>
            <person name="Suzuki Y."/>
            <person name="Haramoto Y."/>
            <person name="Yamamoto T.S."/>
            <person name="Takagi C."/>
            <person name="Heald R."/>
            <person name="Miller K."/>
            <person name="Haudenschild C."/>
            <person name="Kitzman J."/>
            <person name="Nakayama T."/>
            <person name="Izutsu Y."/>
            <person name="Robert J."/>
            <person name="Fortriede J."/>
            <person name="Burns K."/>
            <person name="Lotay V."/>
            <person name="Karimi K."/>
            <person name="Yasuoka Y."/>
            <person name="Dichmann D.S."/>
            <person name="Flajnik M.F."/>
            <person name="Houston D.W."/>
            <person name="Shendure J."/>
            <person name="DuPasquier L."/>
            <person name="Vize P.D."/>
            <person name="Zorn A.M."/>
            <person name="Ito M."/>
            <person name="Marcotte E.M."/>
            <person name="Wallingford J.B."/>
            <person name="Ito Y."/>
            <person name="Asashima M."/>
            <person name="Ueno N."/>
            <person name="Matsuda Y."/>
            <person name="Veenstra G.J."/>
            <person name="Fujiyama A."/>
            <person name="Harland R.M."/>
            <person name="Taira M."/>
            <person name="Rokhsar D.S."/>
        </authorList>
    </citation>
    <scope>NUCLEOTIDE SEQUENCE [LARGE SCALE GENOMIC DNA]</scope>
    <source>
        <strain evidence="14">J</strain>
    </source>
</reference>
<dbReference type="InterPro" id="IPR025155">
    <property type="entry name" value="WxxW_domain"/>
</dbReference>
<feature type="compositionally biased region" description="Low complexity" evidence="9">
    <location>
        <begin position="919"/>
        <end position="937"/>
    </location>
</feature>
<dbReference type="InterPro" id="IPR001007">
    <property type="entry name" value="VWF_dom"/>
</dbReference>
<dbReference type="InterPro" id="IPR001846">
    <property type="entry name" value="VWF_type-D"/>
</dbReference>
<feature type="disulfide bond" evidence="8">
    <location>
        <begin position="3009"/>
        <end position="3061"/>
    </location>
</feature>
<feature type="disulfide bond" evidence="8">
    <location>
        <begin position="2994"/>
        <end position="3043"/>
    </location>
</feature>
<dbReference type="Pfam" id="PF01826">
    <property type="entry name" value="TIL"/>
    <property type="match status" value="1"/>
</dbReference>
<feature type="compositionally biased region" description="Basic and acidic residues" evidence="9">
    <location>
        <begin position="1541"/>
        <end position="1553"/>
    </location>
</feature>
<dbReference type="PROSITE" id="PS01225">
    <property type="entry name" value="CTCK_2"/>
    <property type="match status" value="1"/>
</dbReference>
<feature type="compositionally biased region" description="Polar residues" evidence="9">
    <location>
        <begin position="1494"/>
        <end position="1525"/>
    </location>
</feature>
<evidence type="ECO:0000313" key="14">
    <source>
        <dbReference type="Proteomes" id="UP000694892"/>
    </source>
</evidence>
<feature type="region of interest" description="Disordered" evidence="9">
    <location>
        <begin position="3072"/>
        <end position="3186"/>
    </location>
</feature>
<feature type="compositionally biased region" description="Polar residues" evidence="9">
    <location>
        <begin position="1777"/>
        <end position="1794"/>
    </location>
</feature>
<feature type="compositionally biased region" description="Polar residues" evidence="9">
    <location>
        <begin position="1811"/>
        <end position="1848"/>
    </location>
</feature>
<evidence type="ECO:0000259" key="11">
    <source>
        <dbReference type="PROSITE" id="PS50184"/>
    </source>
</evidence>
<dbReference type="Gene3D" id="2.10.25.10">
    <property type="entry name" value="Laminin"/>
    <property type="match status" value="2"/>
</dbReference>
<feature type="compositionally biased region" description="Basic and acidic residues" evidence="9">
    <location>
        <begin position="1849"/>
        <end position="1863"/>
    </location>
</feature>
<evidence type="ECO:0000259" key="10">
    <source>
        <dbReference type="PROSITE" id="PS01225"/>
    </source>
</evidence>
<dbReference type="InterPro" id="IPR006207">
    <property type="entry name" value="Cys_knot_C"/>
</dbReference>
<dbReference type="SUPFAM" id="SSF57603">
    <property type="entry name" value="FnI-like domain"/>
    <property type="match status" value="2"/>
</dbReference>
<evidence type="ECO:0000256" key="5">
    <source>
        <dbReference type="ARBA" id="ARBA00023008"/>
    </source>
</evidence>
<keyword evidence="6 8" id="KW-1015">Disulfide bond</keyword>
<keyword evidence="3" id="KW-0732">Signal</keyword>
<feature type="domain" description="VWFC" evidence="11">
    <location>
        <begin position="2723"/>
        <end position="2792"/>
    </location>
</feature>
<dbReference type="SMART" id="SM00214">
    <property type="entry name" value="VWC"/>
    <property type="match status" value="3"/>
</dbReference>
<feature type="disulfide bond" evidence="8">
    <location>
        <begin position="3005"/>
        <end position="3059"/>
    </location>
</feature>
<dbReference type="PROSITE" id="PS51233">
    <property type="entry name" value="VWFD"/>
    <property type="match status" value="2"/>
</dbReference>
<keyword evidence="5" id="KW-0186">Copper</keyword>
<dbReference type="Pfam" id="PF00094">
    <property type="entry name" value="VWD"/>
    <property type="match status" value="2"/>
</dbReference>
<keyword evidence="7" id="KW-0325">Glycoprotein</keyword>
<feature type="compositionally biased region" description="Low complexity" evidence="9">
    <location>
        <begin position="1450"/>
        <end position="1464"/>
    </location>
</feature>
<feature type="compositionally biased region" description="Polar residues" evidence="9">
    <location>
        <begin position="882"/>
        <end position="898"/>
    </location>
</feature>
<sequence>MVYFDCANASMGARGAECQKTCHTLDMDCISIQCASGCICPDGLVLNNNGSCVPEEQCPCMHNGEMFQSGETIQQDCNTCICKNRKWNCTNKACHRSCVVYGEGHYKTFDGKWFDFSGDCEYTLTQDYCASNPGNGSFRVITENIPCGSTGATCSKSIKVFLGNFELQLSDGGFDIIERDIGSEVPYQIRRMGIYFVIEAKNGLILMWDKKTSVLIKLSPEFEGNVCGLCGNYDGSVYNEFTTRSQSVVVNVQEFGNSWKDSPTCPDAQPLRHPCLANPYRQSWAQKHCSIIISSVFAKCQSKVDPTPFYEACVHDSCACDSGGDCECFCTAVAAYAAACNEAGICIAWRTPEMCPLFCDYYNPDGECEWHYKPCGAPCMKTCRNPSGNCKNQLPGLEGCYPKCPKDRPFFDEDVMKCVAQANCGCYDDDGKRYSVGDMVPSFRNCESCICTKKGRRCQMDLRACSCYYGNMKYNYGDVIYNTTDGIGGCIIATCSANGTINRSVYPCVPSTVAPTTFVFDTTTSSAVNLSTTEPVSVTSVSCLEEICKWSTWYDVTCPKYGENEGDFETFEKIRENGHSVCKVPSDVECRAQKFPKIPVRDLGQIIQCNKSMGLVCHNQDQFSQLCFNYEIRILCCSYVPCGQSSISTTPSISTYSKPITKTSSSHVKTTHTETLSSKYTLSTTGSHSYKTSATGSKTTSQKTTGTSTTKSSTKPNTTPCKKQKCTWTPWYDVHFPSIASSDGDFETFENIRAAGNSICQKPDNIECRAERFPTKNIAEIGQMVTCNVTYGLICKNEDQDWNFPLCYNYQLRVLCCSLEDCSSSTTHDKMTTRSSEKTSKYEKTTIFSTRNIITSRHVTDMGSKTTTPHKEIISTSMPIKRTSNTQASSKSTTGFHKSTTEFSHEEKSTTQKPVSVKTTRVPSTSVEVTSTRSTPVKKTTTGEPYIKSTTQFPKSTTKSSKSTTKSSHEAETTSQKPISLKTTRVSTASGKVTSTKATTVVRKSTTGEASSKSTTGFHKSTTEFSHEEKSTPQKPISAKTTKVPTLSVEVTSTMLTKTVKQTTTDESHPKSSTKSSKSTTKSSQEEKSTSQKPISTKTTRVSTASGEVTSPKTTTVIRKSTTGEASSKSTTGSHKSTTESSHEEETTSQKPTSLKTTKMSTASVKVTSAYTSHTNPLTTEVIVSQTSKVLTSGVTSSKADCEPICEWSQWFDVSFPNEETNGDIETYENIKNSGFSICEEPSDIQCRPAAFPEIPIEDLQQNVQCNVSSGLTCYSEEQNGPFAFCFNYEIRIFCCSKCASPDFTGSTPLFTTETVSVTPFSLTVSTSSEEMESSETTTKLAVTKSTTNSASPQPTEFTRTTEESSYEAETASQIPFSIKTTESADVTSRKLTTPTKFSPTKLITSKVSTVSTEGLQKTTTESEEEATSVKLISVKTTEAATLPLELMSTKETTPNKLTTTLTKSSHKPTTEYVHNEETTPKRTTKSSHEEDTTSQNPTSLKTTRVSTASSKVTSNKATTPVQRRTTGAASSKSTTGFHKPTTESSHEDETTSKKPTTLKTTRVSTASAEVTSNKATTPLKKSTTRAASSKSTTGFYKSTTGSSHEEEATSQKPTSLKTTRVSTASGEVTSTKSTTPLKKSTTGEASSKSTTGFHKSTTESSHEEKTTSQKPTSLKTTRVSTASGEITSNKETTPLKKSTTRAASSKSTTGFYKSTTESSHEEETTSQKPTSLKTTRVSTAAGEVTTTKATTPLKKSTLGEASSKSTTASNTATTPFKKSTTGAVSSKSTTGFHKSTTESSQEEKSTSQKPTSVKTTRVSTASGEVTSTKATTPLKKSTSGDVSSKSTTDFHKPTTKSSHEEEVTSQMHTSLKTTRVSTESVKTSTRGTSVKKSTAGEASSKSTTNFHYSTSGASHVEETTSQRLISHKVSTASGEVTFTKSTTPIKKSTTEQTLPKSTAHFSTTEPISVKTTKMSTLSGEVASSKTTTGIKESTTKDDHPKFTTHSDKSTTTFSHEEATSEKPSSLKTTKVSSTSTKVYTTSSKDTASYSTRSSTIKQSSTGYLMSTITSTSREISSGLSTKTTKSTPSTSEKVSTSSGPRTITVEKTFFTTKCICNVNGVLIPADGIKGSNLVQSGVQDLSKSSNKCLNQRFNVPLPITHNNLGQIIYNTTDNGGWCFYARCNDSCQVERYSKECFSSTAPTITSSTKTAKTATASTVTATSKMTSSTTMNVKSTKTSYTQTSTPASSTRSYECGALMPPRMINETWMIDNCTMATCTGGNNIAIMKTQCPPVQEVVCANRMAPKKTYDESGCCYQKQCECVCGAWGTSHYITFDGTYYDFDGQCTYVLVQQITPRFDHFRVYIDNFSCIPEDPTCVKSLRIIYNNNNILLTSQEVNDRPVGKVYFNDQRVYPALTRNGIQITNSGIYLIVQIPELGAYISFNVLSFTIKLPLNKFSDNTEGHCGKCSNNRIDDCILPNGQLAPSCTQMAGQWGVPSQDSSSCSAPSTIAPATTRPTIPSSTRASSYFTTLLSTLPQTFSSRIPSTEFSRLPSTYTSTSLLSSTFTSTSILPSTFTSTVRPTDEKPCNPSELCRIILSSVFESCHNVVPPEPFYQSCVSDGCNNPEGTLLCSSMQMYAMFCSLEGVCVDWRNSTNGTCSKNCSSDMVYKACASPVESTCNSKYNQVFVENQKESYVEGCFCPEGTTKFSSTSNQCVSSCGCTGPDGMPREPGDIWDSNCQTCVCDNATMTVMCAVKACMSPTPAVCSEEGSMSVTVPDPENPCCQTTECRCNISLCTIDHETCKPGYELVTEIVDGKCCPVQSCVPKKVCVYNNTEYQPGSIISEPTKCETCTCSMEMDQTSPGPHNVSCTPILCALHCAEGYEYQNVPGKCCGKCVQTHCIMQLPDNSTYLLQPGEIMPLPGDNCTNYECVKIKDNLMPVASKISCPKIRIDECQSGTIQKDASGCCQTCIHEPKKCQIKQTKDIILENGCTSVSPVAMSYCQGSCDSYSMYSQQTQTMQKTCTCCQERETENVTITLKCPTGELRQYSYINIKSCGCQKTHCKESYHSEEDNSEEVKSSSESREHGGEENNGNKKKSPVTGKPDKRGSKESGSEENDTDKNKKYVTGKSDKRESKESGSAENNKDKNKIQVTRKPDNSNSRENSSESQSNENTKEKNAKGLLVEVDIKPTKVSIPVSIPLVNKVPQTTQQKVKSTQMSNPVTTPTRMKTKTVPQITEKNTKTSKMSNPQTMPIEMKTKTVPRTTEKNTKTSKMSNPETTPIEMKTKTVKLGNDSTTKTKDTNQNENKTPKP</sequence>
<feature type="compositionally biased region" description="Polar residues" evidence="9">
    <location>
        <begin position="1349"/>
        <end position="1358"/>
    </location>
</feature>
<evidence type="ECO:0000256" key="3">
    <source>
        <dbReference type="ARBA" id="ARBA00022729"/>
    </source>
</evidence>